<dbReference type="EMBL" id="CP011129">
    <property type="protein sequence ID" value="ALN82375.1"/>
    <property type="molecule type" value="Genomic_DNA"/>
</dbReference>
<dbReference type="InterPro" id="IPR000682">
    <property type="entry name" value="PCMT"/>
</dbReference>
<keyword evidence="4" id="KW-0489">Methyltransferase</keyword>
<dbReference type="Gene3D" id="3.40.50.150">
    <property type="entry name" value="Vaccinia Virus protein VP39"/>
    <property type="match status" value="1"/>
</dbReference>
<evidence type="ECO:0000313" key="4">
    <source>
        <dbReference type="EMBL" id="ALN82375.1"/>
    </source>
</evidence>
<dbReference type="eggNOG" id="COG2518">
    <property type="taxonomic scope" value="Bacteria"/>
</dbReference>
<comment type="similarity">
    <text evidence="1">Belongs to the methyltransferase superfamily. L-isoaspartyl/D-aspartyl protein methyltransferase family.</text>
</comment>
<dbReference type="GO" id="GO:0004719">
    <property type="term" value="F:protein-L-isoaspartate (D-aspartate) O-methyltransferase activity"/>
    <property type="evidence" value="ECO:0007669"/>
    <property type="project" value="InterPro"/>
</dbReference>
<keyword evidence="5" id="KW-1185">Reference proteome</keyword>
<dbReference type="SUPFAM" id="SSF53335">
    <property type="entry name" value="S-adenosyl-L-methionine-dependent methyltransferases"/>
    <property type="match status" value="1"/>
</dbReference>
<dbReference type="Pfam" id="PF01135">
    <property type="entry name" value="PCMT"/>
    <property type="match status" value="1"/>
</dbReference>
<sequence length="222" mass="24526">MTTLDYAKARELMVEQQVRPWDVLDPRVLDVLAALPREAFVDEAHRNLAYTDVQLPLAHGEFMMKPVLEGRTLQSLAVDPTDDVLEIGTGSGYLTACLGRLAREVVSLECHPDLAATARKRLAAQSINNVQVVDADALTYRTDRRFNAICVTGAVSEIPPQWLQWLQPNGRLFVVRGRSPAMEGLRVTAGERNDVNAARIQSLFETDLPYLVGAAPAPAFEF</sequence>
<dbReference type="STRING" id="84531.LA76x_4264"/>
<name>A0A0S2FFS2_LYSAN</name>
<evidence type="ECO:0000256" key="3">
    <source>
        <dbReference type="ARBA" id="ARBA00030757"/>
    </source>
</evidence>
<proteinExistence type="inferred from homology"/>
<dbReference type="PANTHER" id="PTHR11579:SF18">
    <property type="entry name" value="PROTEIN-L-ISOASPARTATE O-METHYLTRANSFERASE"/>
    <property type="match status" value="1"/>
</dbReference>
<evidence type="ECO:0000256" key="1">
    <source>
        <dbReference type="ARBA" id="ARBA00005369"/>
    </source>
</evidence>
<dbReference type="GO" id="GO:0032259">
    <property type="term" value="P:methylation"/>
    <property type="evidence" value="ECO:0007669"/>
    <property type="project" value="UniProtKB-KW"/>
</dbReference>
<gene>
    <name evidence="4" type="ORF">LA76x_4264</name>
</gene>
<dbReference type="InterPro" id="IPR029063">
    <property type="entry name" value="SAM-dependent_MTases_sf"/>
</dbReference>
<dbReference type="GO" id="GO:0005737">
    <property type="term" value="C:cytoplasm"/>
    <property type="evidence" value="ECO:0007669"/>
    <property type="project" value="TreeGrafter"/>
</dbReference>
<organism evidence="4 5">
    <name type="scientific">Lysobacter antibioticus</name>
    <dbReference type="NCBI Taxonomy" id="84531"/>
    <lineage>
        <taxon>Bacteria</taxon>
        <taxon>Pseudomonadati</taxon>
        <taxon>Pseudomonadota</taxon>
        <taxon>Gammaproteobacteria</taxon>
        <taxon>Lysobacterales</taxon>
        <taxon>Lysobacteraceae</taxon>
        <taxon>Lysobacter</taxon>
    </lineage>
</organism>
<dbReference type="RefSeq" id="WP_057919128.1">
    <property type="nucleotide sequence ID" value="NZ_CP011129.1"/>
</dbReference>
<dbReference type="PANTHER" id="PTHR11579">
    <property type="entry name" value="PROTEIN-L-ISOASPARTATE O-METHYLTRANSFERASE"/>
    <property type="match status" value="1"/>
</dbReference>
<dbReference type="KEGG" id="lab:LA76x_4264"/>
<dbReference type="Proteomes" id="UP000060787">
    <property type="component" value="Chromosome"/>
</dbReference>
<keyword evidence="4" id="KW-0808">Transferase</keyword>
<dbReference type="CDD" id="cd02440">
    <property type="entry name" value="AdoMet_MTases"/>
    <property type="match status" value="1"/>
</dbReference>
<accession>A0A0S2FFS2</accession>
<dbReference type="AlphaFoldDB" id="A0A0S2FFS2"/>
<protein>
    <recommendedName>
        <fullName evidence="2">Protein-L-isoaspartate O-methyltransferase</fullName>
    </recommendedName>
    <alternativeName>
        <fullName evidence="3">Protein L-isoaspartyl methyltransferase</fullName>
    </alternativeName>
</protein>
<evidence type="ECO:0000313" key="5">
    <source>
        <dbReference type="Proteomes" id="UP000060787"/>
    </source>
</evidence>
<evidence type="ECO:0000256" key="2">
    <source>
        <dbReference type="ARBA" id="ARBA00013346"/>
    </source>
</evidence>
<reference evidence="4 5" key="1">
    <citation type="journal article" date="2015" name="BMC Genomics">
        <title>Comparative genomics and metabolic profiling of the genus Lysobacter.</title>
        <authorList>
            <person name="de Bruijn I."/>
            <person name="Cheng X."/>
            <person name="de Jager V."/>
            <person name="Exposito R.G."/>
            <person name="Watrous J."/>
            <person name="Patel N."/>
            <person name="Postma J."/>
            <person name="Dorrestein P.C."/>
            <person name="Kobayashi D."/>
            <person name="Raaijmakers J.M."/>
        </authorList>
    </citation>
    <scope>NUCLEOTIDE SEQUENCE [LARGE SCALE GENOMIC DNA]</scope>
    <source>
        <strain evidence="4 5">76</strain>
    </source>
</reference>
<dbReference type="PATRIC" id="fig|84531.8.peg.4267"/>